<feature type="domain" description="Ketoreductase" evidence="3">
    <location>
        <begin position="6"/>
        <end position="190"/>
    </location>
</feature>
<organism evidence="4 5">
    <name type="scientific">Ruthenibacterium intestinale</name>
    <dbReference type="NCBI Taxonomy" id="3133163"/>
    <lineage>
        <taxon>Bacteria</taxon>
        <taxon>Bacillati</taxon>
        <taxon>Bacillota</taxon>
        <taxon>Clostridia</taxon>
        <taxon>Eubacteriales</taxon>
        <taxon>Oscillospiraceae</taxon>
        <taxon>Ruthenibacterium</taxon>
    </lineage>
</organism>
<evidence type="ECO:0000259" key="3">
    <source>
        <dbReference type="SMART" id="SM00822"/>
    </source>
</evidence>
<comment type="similarity">
    <text evidence="1">Belongs to the short-chain dehydrogenases/reductases (SDR) family.</text>
</comment>
<keyword evidence="5" id="KW-1185">Reference proteome</keyword>
<dbReference type="SMART" id="SM00822">
    <property type="entry name" value="PKS_KR"/>
    <property type="match status" value="1"/>
</dbReference>
<dbReference type="EMBL" id="JBBMFA010000073">
    <property type="protein sequence ID" value="MEQ2519897.1"/>
    <property type="molecule type" value="Genomic_DNA"/>
</dbReference>
<dbReference type="PANTHER" id="PTHR43669">
    <property type="entry name" value="5-KETO-D-GLUCONATE 5-REDUCTASE"/>
    <property type="match status" value="1"/>
</dbReference>
<dbReference type="PANTHER" id="PTHR43669:SF14">
    <property type="entry name" value="OXIDOREDUCTASE"/>
    <property type="match status" value="1"/>
</dbReference>
<sequence>MRLEGKIALVTGAASGIGRQTAITFAREGAQVFLCDINEEGLQQVKAEIEAAGGRATALKLNVTDEEDWKNAARVVRESCGKLNVFFNNAGILIVKPIEELSLDEWNREMAINSTGPFLGIKYLAPLLVASGNGSIINTSSDAATFGFVNHAAYGASKAAIAMLSQVAAAEYRNKNVRSNSIHPACCATNMLLRDDEDIRKNPGYFTPMGRILEPQDIANLVLFLASDESANITGAKFAIDGGETGFSIGMPLETK</sequence>
<accession>A0ABV1GDI6</accession>
<dbReference type="InterPro" id="IPR036291">
    <property type="entry name" value="NAD(P)-bd_dom_sf"/>
</dbReference>
<dbReference type="PROSITE" id="PS00061">
    <property type="entry name" value="ADH_SHORT"/>
    <property type="match status" value="1"/>
</dbReference>
<dbReference type="PRINTS" id="PR00081">
    <property type="entry name" value="GDHRDH"/>
</dbReference>
<proteinExistence type="inferred from homology"/>
<dbReference type="InterPro" id="IPR002347">
    <property type="entry name" value="SDR_fam"/>
</dbReference>
<evidence type="ECO:0000256" key="1">
    <source>
        <dbReference type="ARBA" id="ARBA00006484"/>
    </source>
</evidence>
<gene>
    <name evidence="4" type="ORF">WMO24_05545</name>
</gene>
<dbReference type="SUPFAM" id="SSF51735">
    <property type="entry name" value="NAD(P)-binding Rossmann-fold domains"/>
    <property type="match status" value="1"/>
</dbReference>
<evidence type="ECO:0000313" key="4">
    <source>
        <dbReference type="EMBL" id="MEQ2519897.1"/>
    </source>
</evidence>
<dbReference type="InterPro" id="IPR020904">
    <property type="entry name" value="Sc_DH/Rdtase_CS"/>
</dbReference>
<keyword evidence="2" id="KW-0560">Oxidoreductase</keyword>
<dbReference type="Proteomes" id="UP001477672">
    <property type="component" value="Unassembled WGS sequence"/>
</dbReference>
<dbReference type="RefSeq" id="WP_349215328.1">
    <property type="nucleotide sequence ID" value="NZ_JBBMFA010000073.1"/>
</dbReference>
<evidence type="ECO:0000256" key="2">
    <source>
        <dbReference type="ARBA" id="ARBA00023002"/>
    </source>
</evidence>
<dbReference type="Gene3D" id="3.40.50.720">
    <property type="entry name" value="NAD(P)-binding Rossmann-like Domain"/>
    <property type="match status" value="1"/>
</dbReference>
<dbReference type="Pfam" id="PF13561">
    <property type="entry name" value="adh_short_C2"/>
    <property type="match status" value="1"/>
</dbReference>
<protein>
    <submittedName>
        <fullName evidence="4">SDR family oxidoreductase</fullName>
    </submittedName>
</protein>
<evidence type="ECO:0000313" key="5">
    <source>
        <dbReference type="Proteomes" id="UP001477672"/>
    </source>
</evidence>
<name>A0ABV1GDI6_9FIRM</name>
<reference evidence="4 5" key="1">
    <citation type="submission" date="2024-03" db="EMBL/GenBank/DDBJ databases">
        <title>Human intestinal bacterial collection.</title>
        <authorList>
            <person name="Pauvert C."/>
            <person name="Hitch T.C.A."/>
            <person name="Clavel T."/>
        </authorList>
    </citation>
    <scope>NUCLEOTIDE SEQUENCE [LARGE SCALE GENOMIC DNA]</scope>
    <source>
        <strain evidence="4 5">CLA-JM-H11</strain>
    </source>
</reference>
<dbReference type="PRINTS" id="PR00080">
    <property type="entry name" value="SDRFAMILY"/>
</dbReference>
<dbReference type="InterPro" id="IPR057326">
    <property type="entry name" value="KR_dom"/>
</dbReference>
<comment type="caution">
    <text evidence="4">The sequence shown here is derived from an EMBL/GenBank/DDBJ whole genome shotgun (WGS) entry which is preliminary data.</text>
</comment>